<gene>
    <name evidence="3" type="ORF">RRG08_023516</name>
</gene>
<feature type="chain" id="PRO_5042218034" evidence="2">
    <location>
        <begin position="18"/>
        <end position="766"/>
    </location>
</feature>
<protein>
    <submittedName>
        <fullName evidence="3">Uncharacterized protein</fullName>
    </submittedName>
</protein>
<accession>A0AAE0YY45</accession>
<keyword evidence="4" id="KW-1185">Reference proteome</keyword>
<organism evidence="3 4">
    <name type="scientific">Elysia crispata</name>
    <name type="common">lettuce slug</name>
    <dbReference type="NCBI Taxonomy" id="231223"/>
    <lineage>
        <taxon>Eukaryota</taxon>
        <taxon>Metazoa</taxon>
        <taxon>Spiralia</taxon>
        <taxon>Lophotrochozoa</taxon>
        <taxon>Mollusca</taxon>
        <taxon>Gastropoda</taxon>
        <taxon>Heterobranchia</taxon>
        <taxon>Euthyneura</taxon>
        <taxon>Panpulmonata</taxon>
        <taxon>Sacoglossa</taxon>
        <taxon>Placobranchoidea</taxon>
        <taxon>Plakobranchidae</taxon>
        <taxon>Elysia</taxon>
    </lineage>
</organism>
<name>A0AAE0YY45_9GAST</name>
<dbReference type="EMBL" id="JAWDGP010005130">
    <property type="protein sequence ID" value="KAK3759398.1"/>
    <property type="molecule type" value="Genomic_DNA"/>
</dbReference>
<dbReference type="AlphaFoldDB" id="A0AAE0YY45"/>
<evidence type="ECO:0000313" key="4">
    <source>
        <dbReference type="Proteomes" id="UP001283361"/>
    </source>
</evidence>
<feature type="signal peptide" evidence="2">
    <location>
        <begin position="1"/>
        <end position="17"/>
    </location>
</feature>
<comment type="caution">
    <text evidence="3">The sequence shown here is derived from an EMBL/GenBank/DDBJ whole genome shotgun (WGS) entry which is preliminary data.</text>
</comment>
<keyword evidence="2" id="KW-0732">Signal</keyword>
<reference evidence="3" key="1">
    <citation type="journal article" date="2023" name="G3 (Bethesda)">
        <title>A reference genome for the long-term kleptoplast-retaining sea slug Elysia crispata morphotype clarki.</title>
        <authorList>
            <person name="Eastman K.E."/>
            <person name="Pendleton A.L."/>
            <person name="Shaikh M.A."/>
            <person name="Suttiyut T."/>
            <person name="Ogas R."/>
            <person name="Tomko P."/>
            <person name="Gavelis G."/>
            <person name="Widhalm J.R."/>
            <person name="Wisecaver J.H."/>
        </authorList>
    </citation>
    <scope>NUCLEOTIDE SEQUENCE</scope>
    <source>
        <strain evidence="3">ECLA1</strain>
    </source>
</reference>
<evidence type="ECO:0000256" key="1">
    <source>
        <dbReference type="SAM" id="MobiDB-lite"/>
    </source>
</evidence>
<proteinExistence type="predicted"/>
<evidence type="ECO:0000313" key="3">
    <source>
        <dbReference type="EMBL" id="KAK3759398.1"/>
    </source>
</evidence>
<evidence type="ECO:0000256" key="2">
    <source>
        <dbReference type="SAM" id="SignalP"/>
    </source>
</evidence>
<sequence>MLHYILIPILGSSSVLITTLYCCEVSCQPYNSRKITLDGPDLGNFPERELIPPPHSLHEAGHRYICPAPSKGDKFWRSHVNIFAVGTVVVRRDRLLVLLSSPRAIQLLASAPNTVYAQTSPNAYPLLQLIESMPRAERWKLSLSLSPSFLMFNYFPVCPRRKTGGNEVNTLSPIHGRTYVPLNPDPEAQGRALTQVIGQYNMKQTAVLVEETRLADGFLTGVRQVIKARRQDIFFTQPLALNDSSRSRKNPNTSLPVLTSMNPETRPFSLQALSASEFLSRSQSSAGLARIGSSLAPPASFLTQNSKQAIRGFKQLAGNLIHWRLRALRRKQAISTEYLFYSPQSRPLERPPTPVRVIILFPSLPAPRAPPPPPTSQSTCFIPLTPGPSSGRPLQSEYLFYSPHSRPLERPPTSIRVLVLFPSLPAPRAAAHYSQSICFIPLTPGPQAASHHSQSTCFIPLTPSPSRGRQHQSEYLFYSPHSRPLERPPTSLLERPPTSVRVVVLFPSLPAPRAAAHISQSTCFIPLTPGPSSGRPHQSEYLFYSPHSRPLERPPTSVRVLVLFPSLPAPRAAAHTSQSSCFIPLTPGPSSGRPHQSEYLFYSPHSRPLERPPTSVRVLVLFPSLPAPRAAAHISQSTCFIPLTPGPSSGRPHQSEYLFYSPHSQPLERPPTSVRVLVLFPSLPAPRAAAHISQSTCFIPLTPTPRAADHISQSTCFIPLTPGPSSGRSHQSEYLFYSPHSRPLERPLTSRVSEPPEGIPSSPTPI</sequence>
<dbReference type="Proteomes" id="UP001283361">
    <property type="component" value="Unassembled WGS sequence"/>
</dbReference>
<feature type="region of interest" description="Disordered" evidence="1">
    <location>
        <begin position="722"/>
        <end position="766"/>
    </location>
</feature>